<evidence type="ECO:0000256" key="10">
    <source>
        <dbReference type="ARBA" id="ARBA00023114"/>
    </source>
</evidence>
<evidence type="ECO:0000256" key="15">
    <source>
        <dbReference type="SAM" id="SignalP"/>
    </source>
</evidence>
<dbReference type="GO" id="GO:0046930">
    <property type="term" value="C:pore complex"/>
    <property type="evidence" value="ECO:0007669"/>
    <property type="project" value="UniProtKB-KW"/>
</dbReference>
<evidence type="ECO:0000256" key="1">
    <source>
        <dbReference type="ARBA" id="ARBA00004571"/>
    </source>
</evidence>
<evidence type="ECO:0000259" key="17">
    <source>
        <dbReference type="Pfam" id="PF10531"/>
    </source>
</evidence>
<keyword evidence="14" id="KW-0449">Lipoprotein</keyword>
<evidence type="ECO:0000256" key="13">
    <source>
        <dbReference type="ARBA" id="ARBA00023237"/>
    </source>
</evidence>
<feature type="chain" id="PRO_5002139364" evidence="15">
    <location>
        <begin position="22"/>
        <end position="917"/>
    </location>
</feature>
<feature type="domain" description="SLBB" evidence="18">
    <location>
        <begin position="293"/>
        <end position="370"/>
    </location>
</feature>
<feature type="domain" description="Soluble ligand binding" evidence="17">
    <location>
        <begin position="655"/>
        <end position="701"/>
    </location>
</feature>
<evidence type="ECO:0000313" key="19">
    <source>
        <dbReference type="EMBL" id="KIE42109.1"/>
    </source>
</evidence>
<dbReference type="InterPro" id="IPR003715">
    <property type="entry name" value="Poly_export_N"/>
</dbReference>
<evidence type="ECO:0000256" key="7">
    <source>
        <dbReference type="ARBA" id="ARBA00022729"/>
    </source>
</evidence>
<keyword evidence="4" id="KW-1134">Transmembrane beta strand</keyword>
<keyword evidence="12" id="KW-0564">Palmitate</keyword>
<keyword evidence="3" id="KW-0813">Transport</keyword>
<evidence type="ECO:0000256" key="9">
    <source>
        <dbReference type="ARBA" id="ARBA00023065"/>
    </source>
</evidence>
<dbReference type="PANTHER" id="PTHR33619">
    <property type="entry name" value="POLYSACCHARIDE EXPORT PROTEIN GFCE-RELATED"/>
    <property type="match status" value="1"/>
</dbReference>
<feature type="domain" description="Polysaccharide export protein N-terminal" evidence="16">
    <location>
        <begin position="213"/>
        <end position="286"/>
    </location>
</feature>
<keyword evidence="5" id="KW-0762">Sugar transport</keyword>
<dbReference type="CDD" id="cd00063">
    <property type="entry name" value="FN3"/>
    <property type="match status" value="1"/>
</dbReference>
<dbReference type="InterPro" id="IPR003961">
    <property type="entry name" value="FN3_dom"/>
</dbReference>
<comment type="subcellular location">
    <subcellularLocation>
        <location evidence="1">Cell outer membrane</location>
        <topology evidence="1">Multi-pass membrane protein</topology>
    </subcellularLocation>
</comment>
<proteinExistence type="inferred from homology"/>
<dbReference type="InterPro" id="IPR019554">
    <property type="entry name" value="Soluble_ligand-bd"/>
</dbReference>
<evidence type="ECO:0000256" key="5">
    <source>
        <dbReference type="ARBA" id="ARBA00022597"/>
    </source>
</evidence>
<evidence type="ECO:0000256" key="14">
    <source>
        <dbReference type="ARBA" id="ARBA00023288"/>
    </source>
</evidence>
<dbReference type="GO" id="GO:0015159">
    <property type="term" value="F:polysaccharide transmembrane transporter activity"/>
    <property type="evidence" value="ECO:0007669"/>
    <property type="project" value="InterPro"/>
</dbReference>
<dbReference type="GO" id="GO:0006811">
    <property type="term" value="P:monoatomic ion transport"/>
    <property type="evidence" value="ECO:0007669"/>
    <property type="project" value="UniProtKB-KW"/>
</dbReference>
<dbReference type="Pfam" id="PF02563">
    <property type="entry name" value="Poly_export"/>
    <property type="match status" value="1"/>
</dbReference>
<dbReference type="Gene3D" id="3.10.560.10">
    <property type="entry name" value="Outer membrane lipoprotein wza domain like"/>
    <property type="match status" value="6"/>
</dbReference>
<organism evidence="19 20">
    <name type="scientific">Geobacter soli</name>
    <dbReference type="NCBI Taxonomy" id="1510391"/>
    <lineage>
        <taxon>Bacteria</taxon>
        <taxon>Pseudomonadati</taxon>
        <taxon>Thermodesulfobacteriota</taxon>
        <taxon>Desulfuromonadia</taxon>
        <taxon>Geobacterales</taxon>
        <taxon>Geobacteraceae</taxon>
        <taxon>Geobacter</taxon>
    </lineage>
</organism>
<keyword evidence="20" id="KW-1185">Reference proteome</keyword>
<evidence type="ECO:0000256" key="2">
    <source>
        <dbReference type="ARBA" id="ARBA00009450"/>
    </source>
</evidence>
<keyword evidence="8" id="KW-0625">Polysaccharide transport</keyword>
<dbReference type="Proteomes" id="UP000031433">
    <property type="component" value="Unassembled WGS sequence"/>
</dbReference>
<dbReference type="InterPro" id="IPR054765">
    <property type="entry name" value="SLBB_dom"/>
</dbReference>
<keyword evidence="7 15" id="KW-0732">Signal</keyword>
<evidence type="ECO:0000259" key="18">
    <source>
        <dbReference type="Pfam" id="PF22461"/>
    </source>
</evidence>
<evidence type="ECO:0000256" key="8">
    <source>
        <dbReference type="ARBA" id="ARBA00023047"/>
    </source>
</evidence>
<dbReference type="PANTHER" id="PTHR33619:SF3">
    <property type="entry name" value="POLYSACCHARIDE EXPORT PROTEIN GFCE-RELATED"/>
    <property type="match status" value="1"/>
</dbReference>
<keyword evidence="10" id="KW-0626">Porin</keyword>
<gene>
    <name evidence="19" type="ORF">SE37_05450</name>
</gene>
<sequence length="917" mass="100116">MRIWKANVIALFTLIAGVAGTANSIARAVEAPEAVVRQLSESKGAAPAVGEAAGQLSQQQTEEGAKLLLKAEPADGQIVLTWASTTAPKSPEETPSNYVIHYGTEPNAYGNKVDAGLAATFRLQNLTNERPYFVRVMGYNADRKLVLASEEMRVIPTAPDASASSLERAFARQSPTLLDKLEPTPLNRSLRQFGYEFFKNSLASLAVTENLPVGPDYVVGPGDSIRIDVWGSFTARYEPTVDRNGEILIPRIGPVKLWGLTYGQAREAIDKALARYYKGYELNVTLGSLRTIQVYVVGEVETPGVYSVSSLATVVNALAAAGGPSKNGSLRSIRVSRPGTESRSIDLYDMFLNGDRSNDVRLQNGDTVFVPVIGPVAAVAGEVRRPGIYELKGATPLSRLVAMAGGITAAGDTGRIQLERIEGNNARVVLDYEPKGSDLEAELSRVELKDRDMVTVFPVFDAVRKVVTLAGNVTRPGPYQLKEGMRVRDILPGPSALLPESYLESAEITRLALPEYRREVVTFNLRAAMQGDPKENLPLQEQDTVRVFSRADMLEKHTVSISGAVLNPGSYEYFPRMTVRDLVTVAGSPKRNAFLGSAELTRIDVNDDGARATRLDVNLEKAMAGDPDHNLPLQTDDVLIVRSIENWLEASDRFVTLRGEVKFPGTYSIAKGERLSSVIARAGGYTEHASLKGAKFTRRSVREEQQRRMDEVIARTEQDVYRKQAELSSVAASREELEATKAALDGLLRSLAKLKTTKAEGRVVIRLAQGEALARSPYDLELEGGDELYIPPTPSVVSVMGSVYNPTSFLHIAQRDVAYYLERSGGATRDAELDDMYLIKADGSVFSRQQSSFGIRWDDYARRWTFGGFLSSPLEPGDTLVVPQKLERIAWMREIKDITTILAQVAVTAGVIIAAGL</sequence>
<dbReference type="RefSeq" id="WP_039644371.1">
    <property type="nucleotide sequence ID" value="NZ_JXBL01000001.1"/>
</dbReference>
<evidence type="ECO:0000256" key="12">
    <source>
        <dbReference type="ARBA" id="ARBA00023139"/>
    </source>
</evidence>
<dbReference type="Gene3D" id="3.30.1950.10">
    <property type="entry name" value="wza like domain"/>
    <property type="match status" value="1"/>
</dbReference>
<evidence type="ECO:0000256" key="3">
    <source>
        <dbReference type="ARBA" id="ARBA00022448"/>
    </source>
</evidence>
<dbReference type="EMBL" id="JXBL01000001">
    <property type="protein sequence ID" value="KIE42109.1"/>
    <property type="molecule type" value="Genomic_DNA"/>
</dbReference>
<comment type="caution">
    <text evidence="19">The sequence shown here is derived from an EMBL/GenBank/DDBJ whole genome shotgun (WGS) entry which is preliminary data.</text>
</comment>
<dbReference type="InterPro" id="IPR049712">
    <property type="entry name" value="Poly_export"/>
</dbReference>
<dbReference type="Pfam" id="PF22461">
    <property type="entry name" value="SLBB_2"/>
    <property type="match status" value="1"/>
</dbReference>
<feature type="domain" description="Soluble ligand binding" evidence="17">
    <location>
        <begin position="559"/>
        <end position="609"/>
    </location>
</feature>
<keyword evidence="11" id="KW-0472">Membrane</keyword>
<feature type="domain" description="Soluble ligand binding" evidence="17">
    <location>
        <begin position="377"/>
        <end position="427"/>
    </location>
</feature>
<keyword evidence="6" id="KW-0812">Transmembrane</keyword>
<reference evidence="19 20" key="1">
    <citation type="submission" date="2015-01" db="EMBL/GenBank/DDBJ databases">
        <title>Genome sequence of the anaerobic bacterium Geobacter soli GSS01, a dissimilatory Fe(III) reducer from soil.</title>
        <authorList>
            <person name="Yang G."/>
            <person name="Zhou S."/>
        </authorList>
    </citation>
    <scope>NUCLEOTIDE SEQUENCE [LARGE SCALE GENOMIC DNA]</scope>
    <source>
        <strain evidence="19 20">GSS01</strain>
    </source>
</reference>
<accession>A0A0C1TMI5</accession>
<dbReference type="AlphaFoldDB" id="A0A0C1TMI5"/>
<keyword evidence="9" id="KW-0406">Ion transport</keyword>
<feature type="domain" description="Soluble ligand binding" evidence="17">
    <location>
        <begin position="466"/>
        <end position="491"/>
    </location>
</feature>
<dbReference type="GO" id="GO:0015288">
    <property type="term" value="F:porin activity"/>
    <property type="evidence" value="ECO:0007669"/>
    <property type="project" value="UniProtKB-KW"/>
</dbReference>
<evidence type="ECO:0000256" key="11">
    <source>
        <dbReference type="ARBA" id="ARBA00023136"/>
    </source>
</evidence>
<protein>
    <submittedName>
        <fullName evidence="19">Polysaccharide biosynthesis protein</fullName>
    </submittedName>
</protein>
<evidence type="ECO:0000313" key="20">
    <source>
        <dbReference type="Proteomes" id="UP000031433"/>
    </source>
</evidence>
<evidence type="ECO:0000259" key="16">
    <source>
        <dbReference type="Pfam" id="PF02563"/>
    </source>
</evidence>
<keyword evidence="13" id="KW-0998">Cell outer membrane</keyword>
<evidence type="ECO:0000256" key="6">
    <source>
        <dbReference type="ARBA" id="ARBA00022692"/>
    </source>
</evidence>
<comment type="similarity">
    <text evidence="2">Belongs to the BexD/CtrA/VexA family.</text>
</comment>
<feature type="signal peptide" evidence="15">
    <location>
        <begin position="1"/>
        <end position="21"/>
    </location>
</feature>
<name>A0A0C1TMI5_9BACT</name>
<dbReference type="Pfam" id="PF10531">
    <property type="entry name" value="SLBB"/>
    <property type="match status" value="4"/>
</dbReference>
<evidence type="ECO:0000256" key="4">
    <source>
        <dbReference type="ARBA" id="ARBA00022452"/>
    </source>
</evidence>
<dbReference type="GO" id="GO:0009279">
    <property type="term" value="C:cell outer membrane"/>
    <property type="evidence" value="ECO:0007669"/>
    <property type="project" value="UniProtKB-SubCell"/>
</dbReference>